<gene>
    <name evidence="1" type="ORF">Tco_0937700</name>
</gene>
<accession>A0ABQ5DF02</accession>
<reference evidence="1" key="2">
    <citation type="submission" date="2022-01" db="EMBL/GenBank/DDBJ databases">
        <authorList>
            <person name="Yamashiro T."/>
            <person name="Shiraishi A."/>
            <person name="Satake H."/>
            <person name="Nakayama K."/>
        </authorList>
    </citation>
    <scope>NUCLEOTIDE SEQUENCE</scope>
</reference>
<proteinExistence type="predicted"/>
<organism evidence="1 2">
    <name type="scientific">Tanacetum coccineum</name>
    <dbReference type="NCBI Taxonomy" id="301880"/>
    <lineage>
        <taxon>Eukaryota</taxon>
        <taxon>Viridiplantae</taxon>
        <taxon>Streptophyta</taxon>
        <taxon>Embryophyta</taxon>
        <taxon>Tracheophyta</taxon>
        <taxon>Spermatophyta</taxon>
        <taxon>Magnoliopsida</taxon>
        <taxon>eudicotyledons</taxon>
        <taxon>Gunneridae</taxon>
        <taxon>Pentapetalae</taxon>
        <taxon>asterids</taxon>
        <taxon>campanulids</taxon>
        <taxon>Asterales</taxon>
        <taxon>Asteraceae</taxon>
        <taxon>Asteroideae</taxon>
        <taxon>Anthemideae</taxon>
        <taxon>Anthemidinae</taxon>
        <taxon>Tanacetum</taxon>
    </lineage>
</organism>
<evidence type="ECO:0000313" key="2">
    <source>
        <dbReference type="Proteomes" id="UP001151760"/>
    </source>
</evidence>
<name>A0ABQ5DF02_9ASTR</name>
<comment type="caution">
    <text evidence="1">The sequence shown here is derived from an EMBL/GenBank/DDBJ whole genome shotgun (WGS) entry which is preliminary data.</text>
</comment>
<protein>
    <submittedName>
        <fullName evidence="1">Uncharacterized protein</fullName>
    </submittedName>
</protein>
<evidence type="ECO:0000313" key="1">
    <source>
        <dbReference type="EMBL" id="GJT37835.1"/>
    </source>
</evidence>
<reference evidence="1" key="1">
    <citation type="journal article" date="2022" name="Int. J. Mol. Sci.">
        <title>Draft Genome of Tanacetum Coccineum: Genomic Comparison of Closely Related Tanacetum-Family Plants.</title>
        <authorList>
            <person name="Yamashiro T."/>
            <person name="Shiraishi A."/>
            <person name="Nakayama K."/>
            <person name="Satake H."/>
        </authorList>
    </citation>
    <scope>NUCLEOTIDE SEQUENCE</scope>
</reference>
<sequence length="173" mass="19250">MLPVVCKNCRLTPQLHESAGGLPRLKLSLHSCSLPGSTNAMGIPLHSCFPARGEHECNGCFKLGRPLHFRKVEESKSAIFAIHREQFAFFIKQIKETSWHFEAMPSTAKGNKVYSVLGVKRNTDKTIVSSIAIDVEYTCLEAYGNIKKSKGDRVEGLFTVKKKEDGDGRLKEV</sequence>
<dbReference type="Proteomes" id="UP001151760">
    <property type="component" value="Unassembled WGS sequence"/>
</dbReference>
<dbReference type="EMBL" id="BQNB010015256">
    <property type="protein sequence ID" value="GJT37835.1"/>
    <property type="molecule type" value="Genomic_DNA"/>
</dbReference>
<keyword evidence="2" id="KW-1185">Reference proteome</keyword>